<evidence type="ECO:0000313" key="1">
    <source>
        <dbReference type="EMBL" id="KAJ1360697.1"/>
    </source>
</evidence>
<evidence type="ECO:0000313" key="2">
    <source>
        <dbReference type="Proteomes" id="UP001196413"/>
    </source>
</evidence>
<organism evidence="1 2">
    <name type="scientific">Parelaphostrongylus tenuis</name>
    <name type="common">Meningeal worm</name>
    <dbReference type="NCBI Taxonomy" id="148309"/>
    <lineage>
        <taxon>Eukaryota</taxon>
        <taxon>Metazoa</taxon>
        <taxon>Ecdysozoa</taxon>
        <taxon>Nematoda</taxon>
        <taxon>Chromadorea</taxon>
        <taxon>Rhabditida</taxon>
        <taxon>Rhabditina</taxon>
        <taxon>Rhabditomorpha</taxon>
        <taxon>Strongyloidea</taxon>
        <taxon>Metastrongylidae</taxon>
        <taxon>Parelaphostrongylus</taxon>
    </lineage>
</organism>
<protein>
    <submittedName>
        <fullName evidence="1">Uncharacterized protein</fullName>
    </submittedName>
</protein>
<comment type="caution">
    <text evidence="1">The sequence shown here is derived from an EMBL/GenBank/DDBJ whole genome shotgun (WGS) entry which is preliminary data.</text>
</comment>
<reference evidence="1" key="1">
    <citation type="submission" date="2021-06" db="EMBL/GenBank/DDBJ databases">
        <title>Parelaphostrongylus tenuis whole genome reference sequence.</title>
        <authorList>
            <person name="Garwood T.J."/>
            <person name="Larsen P.A."/>
            <person name="Fountain-Jones N.M."/>
            <person name="Garbe J.R."/>
            <person name="Macchietto M.G."/>
            <person name="Kania S.A."/>
            <person name="Gerhold R.W."/>
            <person name="Richards J.E."/>
            <person name="Wolf T.M."/>
        </authorList>
    </citation>
    <scope>NUCLEOTIDE SEQUENCE</scope>
    <source>
        <strain evidence="1">MNPRO001-30</strain>
        <tissue evidence="1">Meninges</tissue>
    </source>
</reference>
<accession>A0AAD5N3F1</accession>
<keyword evidence="2" id="KW-1185">Reference proteome</keyword>
<dbReference type="AlphaFoldDB" id="A0AAD5N3F1"/>
<proteinExistence type="predicted"/>
<dbReference type="EMBL" id="JAHQIW010003941">
    <property type="protein sequence ID" value="KAJ1360697.1"/>
    <property type="molecule type" value="Genomic_DNA"/>
</dbReference>
<dbReference type="Proteomes" id="UP001196413">
    <property type="component" value="Unassembled WGS sequence"/>
</dbReference>
<sequence length="56" mass="6342">MDDEMMKIIETTVPFAIPATHSDTICVPLQRFPNSALITAWAVLIDYLMQVTTKKM</sequence>
<gene>
    <name evidence="1" type="ORF">KIN20_019730</name>
</gene>
<name>A0AAD5N3F1_PARTN</name>